<proteinExistence type="predicted"/>
<gene>
    <name evidence="2" type="ORF">E2L00_17385</name>
</gene>
<reference evidence="2 3" key="1">
    <citation type="journal article" date="2020" name="Microorganisms">
        <title>Polyphasic Characterisation of Cedecea colo sp. nov., a New Enteric Bacterium Isolated from the Koala Hindgut.</title>
        <authorList>
            <person name="Boath J.M."/>
            <person name="Dakhal S."/>
            <person name="Van T.T.H."/>
            <person name="Moore R.J."/>
            <person name="Dekiwadia C."/>
            <person name="Macreadie I.G."/>
        </authorList>
    </citation>
    <scope>NUCLEOTIDE SEQUENCE [LARGE SCALE GENOMIC DNA]</scope>
    <source>
        <strain evidence="2 3">ZA</strain>
    </source>
</reference>
<dbReference type="RefSeq" id="WP_167613826.1">
    <property type="nucleotide sequence ID" value="NZ_SOYS01000009.1"/>
</dbReference>
<dbReference type="InterPro" id="IPR000073">
    <property type="entry name" value="AB_hydrolase_1"/>
</dbReference>
<name>A0ABX0VRL6_9ENTR</name>
<comment type="caution">
    <text evidence="2">The sequence shown here is derived from an EMBL/GenBank/DDBJ whole genome shotgun (WGS) entry which is preliminary data.</text>
</comment>
<evidence type="ECO:0000313" key="2">
    <source>
        <dbReference type="EMBL" id="NIY49230.1"/>
    </source>
</evidence>
<dbReference type="Pfam" id="PF12697">
    <property type="entry name" value="Abhydrolase_6"/>
    <property type="match status" value="1"/>
</dbReference>
<dbReference type="EMBL" id="SOYS01000009">
    <property type="protein sequence ID" value="NIY49230.1"/>
    <property type="molecule type" value="Genomic_DNA"/>
</dbReference>
<dbReference type="Gene3D" id="3.40.50.1820">
    <property type="entry name" value="alpha/beta hydrolase"/>
    <property type="match status" value="1"/>
</dbReference>
<sequence>MLLNSACFHSKKCIRIKNDPEAIMSDEALRQLFYVNFRGETICADSISGSKGHVLMIHGGSRDRKVFSNYRRLMHSLGYGTTAFDCLGHGETSGRMSESSLCSRTLQAEAVIAHLQQPLTGCMGISMGAYNALHLSRKIPLRSLILMVPGVYTASAYDVNFGPQFSGLIRKERSWESTDAWAIAAEFTGKLLVIAAEKDDIIPEEIPLKLISSAPKQAWKHLLLVPGADHNSIWHNLTLSARSYEQARGLFERCLSAQEKYNNEA</sequence>
<keyword evidence="2" id="KW-0378">Hydrolase</keyword>
<dbReference type="GO" id="GO:0016787">
    <property type="term" value="F:hydrolase activity"/>
    <property type="evidence" value="ECO:0007669"/>
    <property type="project" value="UniProtKB-KW"/>
</dbReference>
<organism evidence="2 3">
    <name type="scientific">Cedecea colo</name>
    <dbReference type="NCBI Taxonomy" id="2552946"/>
    <lineage>
        <taxon>Bacteria</taxon>
        <taxon>Pseudomonadati</taxon>
        <taxon>Pseudomonadota</taxon>
        <taxon>Gammaproteobacteria</taxon>
        <taxon>Enterobacterales</taxon>
        <taxon>Enterobacteriaceae</taxon>
        <taxon>Cedecea</taxon>
    </lineage>
</organism>
<keyword evidence="3" id="KW-1185">Reference proteome</keyword>
<dbReference type="SUPFAM" id="SSF53474">
    <property type="entry name" value="alpha/beta-Hydrolases"/>
    <property type="match status" value="1"/>
</dbReference>
<dbReference type="InterPro" id="IPR029058">
    <property type="entry name" value="AB_hydrolase_fold"/>
</dbReference>
<dbReference type="Proteomes" id="UP000697927">
    <property type="component" value="Unassembled WGS sequence"/>
</dbReference>
<feature type="domain" description="AB hydrolase-1" evidence="1">
    <location>
        <begin position="54"/>
        <end position="189"/>
    </location>
</feature>
<evidence type="ECO:0000259" key="1">
    <source>
        <dbReference type="Pfam" id="PF12697"/>
    </source>
</evidence>
<evidence type="ECO:0000313" key="3">
    <source>
        <dbReference type="Proteomes" id="UP000697927"/>
    </source>
</evidence>
<accession>A0ABX0VRL6</accession>
<protein>
    <submittedName>
        <fullName evidence="2">Alpha/beta hydrolase</fullName>
    </submittedName>
</protein>